<reference evidence="2 3" key="1">
    <citation type="submission" date="2019-09" db="EMBL/GenBank/DDBJ databases">
        <authorList>
            <person name="Ou C."/>
        </authorList>
    </citation>
    <scope>NUCLEOTIDE SEQUENCE [LARGE SCALE GENOMIC DNA]</scope>
    <source>
        <strain evidence="2">S2</strain>
        <tissue evidence="2">Leaf</tissue>
    </source>
</reference>
<dbReference type="OrthoDB" id="1190472at2759"/>
<feature type="region of interest" description="Disordered" evidence="1">
    <location>
        <begin position="258"/>
        <end position="288"/>
    </location>
</feature>
<proteinExistence type="predicted"/>
<gene>
    <name evidence="2" type="ORF">D8674_000083</name>
</gene>
<organism evidence="2 3">
    <name type="scientific">Pyrus ussuriensis x Pyrus communis</name>
    <dbReference type="NCBI Taxonomy" id="2448454"/>
    <lineage>
        <taxon>Eukaryota</taxon>
        <taxon>Viridiplantae</taxon>
        <taxon>Streptophyta</taxon>
        <taxon>Embryophyta</taxon>
        <taxon>Tracheophyta</taxon>
        <taxon>Spermatophyta</taxon>
        <taxon>Magnoliopsida</taxon>
        <taxon>eudicotyledons</taxon>
        <taxon>Gunneridae</taxon>
        <taxon>Pentapetalae</taxon>
        <taxon>rosids</taxon>
        <taxon>fabids</taxon>
        <taxon>Rosales</taxon>
        <taxon>Rosaceae</taxon>
        <taxon>Amygdaloideae</taxon>
        <taxon>Maleae</taxon>
        <taxon>Pyrus</taxon>
    </lineage>
</organism>
<dbReference type="PANTHER" id="PTHR37610">
    <property type="entry name" value="CCHC-TYPE DOMAIN-CONTAINING PROTEIN"/>
    <property type="match status" value="1"/>
</dbReference>
<accession>A0A5N5F313</accession>
<evidence type="ECO:0000313" key="2">
    <source>
        <dbReference type="EMBL" id="KAB2597163.1"/>
    </source>
</evidence>
<dbReference type="Proteomes" id="UP000327157">
    <property type="component" value="Chromosome 1"/>
</dbReference>
<dbReference type="PANTHER" id="PTHR37610:SF38">
    <property type="entry name" value="RETROTRANSPOSON COPIA-LIKE N-TERMINAL DOMAIN-CONTAINING PROTEIN"/>
    <property type="match status" value="1"/>
</dbReference>
<keyword evidence="3" id="KW-1185">Reference proteome</keyword>
<comment type="caution">
    <text evidence="2">The sequence shown here is derived from an EMBL/GenBank/DDBJ whole genome shotgun (WGS) entry which is preliminary data.</text>
</comment>
<dbReference type="AlphaFoldDB" id="A0A5N5F313"/>
<name>A0A5N5F313_9ROSA</name>
<evidence type="ECO:0000256" key="1">
    <source>
        <dbReference type="SAM" id="MobiDB-lite"/>
    </source>
</evidence>
<reference evidence="3" key="2">
    <citation type="submission" date="2019-10" db="EMBL/GenBank/DDBJ databases">
        <title>A de novo genome assembly of a pear dwarfing rootstock.</title>
        <authorList>
            <person name="Wang F."/>
            <person name="Wang J."/>
            <person name="Li S."/>
            <person name="Zhang Y."/>
            <person name="Fang M."/>
            <person name="Ma L."/>
            <person name="Zhao Y."/>
            <person name="Jiang S."/>
        </authorList>
    </citation>
    <scope>NUCLEOTIDE SEQUENCE [LARGE SCALE GENOMIC DNA]</scope>
</reference>
<evidence type="ECO:0008006" key="4">
    <source>
        <dbReference type="Google" id="ProtNLM"/>
    </source>
</evidence>
<feature type="region of interest" description="Disordered" evidence="1">
    <location>
        <begin position="223"/>
        <end position="245"/>
    </location>
</feature>
<sequence>MVEERKPGDLVTIQPISSSVKSTNINDIPFGIRLNDTNFKVWSKMMEVHAASLGKHGYLTGKIPLVEEDSPGYIKWVTEDAIVRGWLLKTMEPHLLSLFIDLPTAKVIWESATQMFYDGSDESQYYELRCKATRTRQDSRLVNLYFTELRAVWQDLDKRRPIKMVCTTDLWTLKEELSRDRVYDFLAGLDIKECYNLVRRQVQRQTTMLGTKAMTTGSSMAMVTKSPSPSMHSLSTGTSCPNSTQEDIDKDKLHCNHCNGTRHTEETSKGKRTGQTKLAEHGTGGSAVVANQARHNYDVGKAAITASNDGPRSAAGAHDPEDNKQMLSLIKQISNEDQVKLVFTNVSYFLPTLGYSNTGDHWVWY</sequence>
<protein>
    <recommendedName>
        <fullName evidence="4">Retrotransposon Copia-like N-terminal domain-containing protein</fullName>
    </recommendedName>
</protein>
<evidence type="ECO:0000313" key="3">
    <source>
        <dbReference type="Proteomes" id="UP000327157"/>
    </source>
</evidence>
<reference evidence="2 3" key="3">
    <citation type="submission" date="2019-11" db="EMBL/GenBank/DDBJ databases">
        <title>A de novo genome assembly of a pear dwarfing rootstock.</title>
        <authorList>
            <person name="Wang F."/>
            <person name="Wang J."/>
            <person name="Li S."/>
            <person name="Zhang Y."/>
            <person name="Fang M."/>
            <person name="Ma L."/>
            <person name="Zhao Y."/>
            <person name="Jiang S."/>
        </authorList>
    </citation>
    <scope>NUCLEOTIDE SEQUENCE [LARGE SCALE GENOMIC DNA]</scope>
    <source>
        <strain evidence="2">S2</strain>
        <tissue evidence="2">Leaf</tissue>
    </source>
</reference>
<dbReference type="EMBL" id="SMOL01000768">
    <property type="protein sequence ID" value="KAB2597163.1"/>
    <property type="molecule type" value="Genomic_DNA"/>
</dbReference>